<dbReference type="RefSeq" id="WP_133909050.1">
    <property type="nucleotide sequence ID" value="NZ_SOCP01000029.1"/>
</dbReference>
<evidence type="ECO:0000256" key="1">
    <source>
        <dbReference type="ARBA" id="ARBA00008416"/>
    </source>
</evidence>
<comment type="caution">
    <text evidence="6">The sequence shown here is derived from an EMBL/GenBank/DDBJ whole genome shotgun (WGS) entry which is preliminary data.</text>
</comment>
<name>A0A4R7USS4_9PSEU</name>
<organism evidence="6 7">
    <name type="scientific">Actinophytocola oryzae</name>
    <dbReference type="NCBI Taxonomy" id="502181"/>
    <lineage>
        <taxon>Bacteria</taxon>
        <taxon>Bacillati</taxon>
        <taxon>Actinomycetota</taxon>
        <taxon>Actinomycetes</taxon>
        <taxon>Pseudonocardiales</taxon>
        <taxon>Pseudonocardiaceae</taxon>
    </lineage>
</organism>
<evidence type="ECO:0000256" key="2">
    <source>
        <dbReference type="PIRSR" id="PIRSR006232-1"/>
    </source>
</evidence>
<dbReference type="Pfam" id="PF05726">
    <property type="entry name" value="Pirin_C"/>
    <property type="match status" value="1"/>
</dbReference>
<evidence type="ECO:0000259" key="4">
    <source>
        <dbReference type="Pfam" id="PF02678"/>
    </source>
</evidence>
<dbReference type="InterPro" id="IPR012093">
    <property type="entry name" value="Pirin"/>
</dbReference>
<dbReference type="OrthoDB" id="321327at2"/>
<feature type="binding site" evidence="2">
    <location>
        <position position="81"/>
    </location>
    <ligand>
        <name>Fe cation</name>
        <dbReference type="ChEBI" id="CHEBI:24875"/>
    </ligand>
</feature>
<keyword evidence="2" id="KW-0408">Iron</keyword>
<feature type="binding site" evidence="2">
    <location>
        <position position="123"/>
    </location>
    <ligand>
        <name>Fe cation</name>
        <dbReference type="ChEBI" id="CHEBI:24875"/>
    </ligand>
</feature>
<dbReference type="PANTHER" id="PTHR13903:SF8">
    <property type="entry name" value="PIRIN"/>
    <property type="match status" value="1"/>
</dbReference>
<dbReference type="Gene3D" id="2.60.120.10">
    <property type="entry name" value="Jelly Rolls"/>
    <property type="match status" value="2"/>
</dbReference>
<dbReference type="PIRSF" id="PIRSF006232">
    <property type="entry name" value="Pirin"/>
    <property type="match status" value="1"/>
</dbReference>
<dbReference type="SUPFAM" id="SSF51182">
    <property type="entry name" value="RmlC-like cupins"/>
    <property type="match status" value="1"/>
</dbReference>
<evidence type="ECO:0000313" key="6">
    <source>
        <dbReference type="EMBL" id="TDV37593.1"/>
    </source>
</evidence>
<dbReference type="AlphaFoldDB" id="A0A4R7USS4"/>
<feature type="binding site" evidence="2">
    <location>
        <position position="125"/>
    </location>
    <ligand>
        <name>Fe cation</name>
        <dbReference type="ChEBI" id="CHEBI:24875"/>
    </ligand>
</feature>
<dbReference type="CDD" id="cd02909">
    <property type="entry name" value="cupin_pirin_N"/>
    <property type="match status" value="1"/>
</dbReference>
<dbReference type="CDD" id="cd02247">
    <property type="entry name" value="cupin_pirin_C"/>
    <property type="match status" value="1"/>
</dbReference>
<feature type="domain" description="Pirin N-terminal" evidence="4">
    <location>
        <begin position="40"/>
        <end position="145"/>
    </location>
</feature>
<accession>A0A4R7USS4</accession>
<feature type="domain" description="Pirin C-terminal" evidence="5">
    <location>
        <begin position="200"/>
        <end position="309"/>
    </location>
</feature>
<reference evidence="6 7" key="1">
    <citation type="submission" date="2019-03" db="EMBL/GenBank/DDBJ databases">
        <title>Genomic Encyclopedia of Archaeal and Bacterial Type Strains, Phase II (KMG-II): from individual species to whole genera.</title>
        <authorList>
            <person name="Goeker M."/>
        </authorList>
    </citation>
    <scope>NUCLEOTIDE SEQUENCE [LARGE SCALE GENOMIC DNA]</scope>
    <source>
        <strain evidence="6 7">DSM 45499</strain>
    </source>
</reference>
<sequence length="329" mass="35017">MPAITADTLTLPRLTVPADADWREPYRVVTAQKFLEGEGFQVRRPFPGVDLALADPFLLLDHMGAVEYGPGEAKGTPWHPHRGFETVTYMIDGAFAHTDSIGGGGLITDGATQWMTAGAGILHQEVPPQDMVARGGLFHGVQLWVNLPRALKMTTPRYQDIHAADAALLSSDDGGALVRVIAGSLDGHDGPGMTHSPITYLHATVSAGARLAMPWPADYNALVYVLSGRGTVGTAGRPLEEGQLALFGAGDAMSVRAADTQPANSPTGWEILVLGGAPINEPVARYGPFVMNTREEIVAAFEDYQAGRLGQIPAEHLAHRTTADDRLTD</sequence>
<keyword evidence="2" id="KW-0479">Metal-binding</keyword>
<dbReference type="PANTHER" id="PTHR13903">
    <property type="entry name" value="PIRIN-RELATED"/>
    <property type="match status" value="1"/>
</dbReference>
<dbReference type="GO" id="GO:0046872">
    <property type="term" value="F:metal ion binding"/>
    <property type="evidence" value="ECO:0007669"/>
    <property type="project" value="UniProtKB-KW"/>
</dbReference>
<dbReference type="InterPro" id="IPR008778">
    <property type="entry name" value="Pirin_C_dom"/>
</dbReference>
<dbReference type="EMBL" id="SOCP01000029">
    <property type="protein sequence ID" value="TDV37593.1"/>
    <property type="molecule type" value="Genomic_DNA"/>
</dbReference>
<dbReference type="InterPro" id="IPR003829">
    <property type="entry name" value="Pirin_N_dom"/>
</dbReference>
<evidence type="ECO:0000256" key="3">
    <source>
        <dbReference type="RuleBase" id="RU003457"/>
    </source>
</evidence>
<evidence type="ECO:0000259" key="5">
    <source>
        <dbReference type="Pfam" id="PF05726"/>
    </source>
</evidence>
<dbReference type="InterPro" id="IPR011051">
    <property type="entry name" value="RmlC_Cupin_sf"/>
</dbReference>
<dbReference type="Pfam" id="PF02678">
    <property type="entry name" value="Pirin"/>
    <property type="match status" value="1"/>
</dbReference>
<gene>
    <name evidence="6" type="ORF">CLV71_12956</name>
</gene>
<evidence type="ECO:0000313" key="7">
    <source>
        <dbReference type="Proteomes" id="UP000294927"/>
    </source>
</evidence>
<keyword evidence="7" id="KW-1185">Reference proteome</keyword>
<comment type="cofactor">
    <cofactor evidence="2">
        <name>Fe cation</name>
        <dbReference type="ChEBI" id="CHEBI:24875"/>
    </cofactor>
    <text evidence="2">Binds 1 Fe cation per subunit.</text>
</comment>
<proteinExistence type="inferred from homology"/>
<comment type="similarity">
    <text evidence="1 3">Belongs to the pirin family.</text>
</comment>
<dbReference type="Proteomes" id="UP000294927">
    <property type="component" value="Unassembled WGS sequence"/>
</dbReference>
<feature type="binding site" evidence="2">
    <location>
        <position position="79"/>
    </location>
    <ligand>
        <name>Fe cation</name>
        <dbReference type="ChEBI" id="CHEBI:24875"/>
    </ligand>
</feature>
<evidence type="ECO:0008006" key="8">
    <source>
        <dbReference type="Google" id="ProtNLM"/>
    </source>
</evidence>
<dbReference type="InterPro" id="IPR014710">
    <property type="entry name" value="RmlC-like_jellyroll"/>
</dbReference>
<protein>
    <recommendedName>
        <fullName evidence="8">Pirin</fullName>
    </recommendedName>
</protein>